<dbReference type="Proteomes" id="UP000683511">
    <property type="component" value="Chromosome"/>
</dbReference>
<keyword evidence="5" id="KW-1185">Reference proteome</keyword>
<feature type="domain" description="Glycosyl transferase family 1" evidence="3">
    <location>
        <begin position="208"/>
        <end position="365"/>
    </location>
</feature>
<dbReference type="KEGG" id="rsin:B6N60_05036"/>
<protein>
    <recommendedName>
        <fullName evidence="3">Glycosyl transferase family 1 domain-containing protein</fullName>
    </recommendedName>
</protein>
<dbReference type="SUPFAM" id="SSF53756">
    <property type="entry name" value="UDP-Glycosyltransferase/glycogen phosphorylase"/>
    <property type="match status" value="1"/>
</dbReference>
<evidence type="ECO:0000313" key="4">
    <source>
        <dbReference type="EMBL" id="QXE26305.1"/>
    </source>
</evidence>
<dbReference type="InterPro" id="IPR001296">
    <property type="entry name" value="Glyco_trans_1"/>
</dbReference>
<accession>A0A975TCM6</accession>
<organism evidence="4 5">
    <name type="scientific">Richelia sinica FACHB-800</name>
    <dbReference type="NCBI Taxonomy" id="1357546"/>
    <lineage>
        <taxon>Bacteria</taxon>
        <taxon>Bacillati</taxon>
        <taxon>Cyanobacteriota</taxon>
        <taxon>Cyanophyceae</taxon>
        <taxon>Nostocales</taxon>
        <taxon>Nostocaceae</taxon>
        <taxon>Richelia</taxon>
    </lineage>
</organism>
<keyword evidence="2" id="KW-0808">Transferase</keyword>
<proteinExistence type="predicted"/>
<sequence>MIDKISQHHYIFFSSQLSFQADTAHEIHDVLCASAAANLGYSSVLVYPDRQNKTVNPLALFYPYKIQQPDAKFMEFYDADAKLKVAALRLPWPIDRVGGKFTDSNTVITKYYFPFHILPQTKIVHTRNWNFVKAAVKNKTPTIYERHYFADKDFEKEIVSSPYFEIAITQSEPIRQSLIEKGIPPEKVVWLHNGFNQSFLNRQPQAADKWRQELLTNGRKHLVVYSGALYPFKGIDVLIDAAKELPEIQFAITGGTDSQVQNYQQQARDKHVENVKFLGWILPRDRLVSLFQASDILAHPHCSGKSADFTNPVKFFQYMASGTPIVATEILPLMEFKKSPLIASWCEPDNSHKLAETIRHTLEKYPRKIEGYVKTIDFAQQFSWENRITKILSYVREDMRPTINN</sequence>
<gene>
    <name evidence="4" type="ORF">B6N60_05036</name>
</gene>
<reference evidence="4" key="1">
    <citation type="submission" date="2017-04" db="EMBL/GenBank/DDBJ databases">
        <title>Genome deletions in a multicellular cyanobacterial endosymbiont for morphological adaptation in marine diatoms.</title>
        <authorList>
            <person name="Wang Y."/>
            <person name="Gao H."/>
            <person name="Li R."/>
            <person name="Xu X."/>
        </authorList>
    </citation>
    <scope>NUCLEOTIDE SEQUENCE</scope>
    <source>
        <strain evidence="4">FACHB 800</strain>
    </source>
</reference>
<dbReference type="GO" id="GO:0016757">
    <property type="term" value="F:glycosyltransferase activity"/>
    <property type="evidence" value="ECO:0007669"/>
    <property type="project" value="UniProtKB-KW"/>
</dbReference>
<dbReference type="PANTHER" id="PTHR12526">
    <property type="entry name" value="GLYCOSYLTRANSFERASE"/>
    <property type="match status" value="1"/>
</dbReference>
<evidence type="ECO:0000313" key="5">
    <source>
        <dbReference type="Proteomes" id="UP000683511"/>
    </source>
</evidence>
<dbReference type="PANTHER" id="PTHR12526:SF629">
    <property type="entry name" value="TEICHURONIC ACID BIOSYNTHESIS GLYCOSYLTRANSFERASE TUAH-RELATED"/>
    <property type="match status" value="1"/>
</dbReference>
<dbReference type="Pfam" id="PF00534">
    <property type="entry name" value="Glycos_transf_1"/>
    <property type="match status" value="1"/>
</dbReference>
<evidence type="ECO:0000256" key="1">
    <source>
        <dbReference type="ARBA" id="ARBA00022676"/>
    </source>
</evidence>
<dbReference type="RefSeq" id="WP_190602133.1">
    <property type="nucleotide sequence ID" value="NZ_CP021056.1"/>
</dbReference>
<dbReference type="EMBL" id="CP021056">
    <property type="protein sequence ID" value="QXE26305.1"/>
    <property type="molecule type" value="Genomic_DNA"/>
</dbReference>
<dbReference type="Gene3D" id="3.40.50.2000">
    <property type="entry name" value="Glycogen Phosphorylase B"/>
    <property type="match status" value="2"/>
</dbReference>
<keyword evidence="1" id="KW-0328">Glycosyltransferase</keyword>
<dbReference type="AlphaFoldDB" id="A0A975TCM6"/>
<evidence type="ECO:0000256" key="2">
    <source>
        <dbReference type="ARBA" id="ARBA00022679"/>
    </source>
</evidence>
<evidence type="ECO:0000259" key="3">
    <source>
        <dbReference type="Pfam" id="PF00534"/>
    </source>
</evidence>
<dbReference type="CDD" id="cd03801">
    <property type="entry name" value="GT4_PimA-like"/>
    <property type="match status" value="1"/>
</dbReference>
<name>A0A975TCM6_9NOST</name>